<proteinExistence type="predicted"/>
<evidence type="ECO:0000313" key="1">
    <source>
        <dbReference type="EMBL" id="ONI37655.1"/>
    </source>
</evidence>
<dbReference type="Proteomes" id="UP000188605">
    <property type="component" value="Unassembled WGS sequence"/>
</dbReference>
<sequence length="301" mass="34044">MEYAVIDIGSNTIRLCIYKKEEKGFSRLLNTKATAGLAGYRKDEFMTREGIDKACEVLTTFKNTLSIIQVKKLFVFATASLRNIINNKHVIKEIEHNTGFEIDLISGELEAKLGFLGASKANNLENGLLMDIGGGSTELVEYKNGEIKSYTSLALGSLSLYSTFISGLIPNKKEQKLMEEHVNVALKEVSFIKNKNIDTILGIGGSIRTIRKMCNKKYSLKDNKLKYEYLYDLINFTRENKKQTIDLMLKVAPERVHTAIPGMIIANEIARYVHAKYFIVSNFGLREGYLYYKLKGDAYEK</sequence>
<comment type="caution">
    <text evidence="1">The sequence shown here is derived from an EMBL/GenBank/DDBJ whole genome shotgun (WGS) entry which is preliminary data.</text>
</comment>
<dbReference type="EMBL" id="LJDB01000106">
    <property type="protein sequence ID" value="ONI37655.1"/>
    <property type="molecule type" value="Genomic_DNA"/>
</dbReference>
<keyword evidence="2" id="KW-1185">Reference proteome</keyword>
<organism evidence="1 2">
    <name type="scientific">Candidatus Epulonipiscium fishelsonii</name>
    <dbReference type="NCBI Taxonomy" id="77094"/>
    <lineage>
        <taxon>Bacteria</taxon>
        <taxon>Bacillati</taxon>
        <taxon>Bacillota</taxon>
        <taxon>Clostridia</taxon>
        <taxon>Lachnospirales</taxon>
        <taxon>Lachnospiraceae</taxon>
        <taxon>Candidatus Epulonipiscium</taxon>
    </lineage>
</organism>
<gene>
    <name evidence="1" type="ORF">AN396_12545</name>
</gene>
<name>A0ACC8X7M0_9FIRM</name>
<accession>A0ACC8X7M0</accession>
<evidence type="ECO:0000313" key="2">
    <source>
        <dbReference type="Proteomes" id="UP000188605"/>
    </source>
</evidence>
<protein>
    <submittedName>
        <fullName evidence="1">Uncharacterized protein</fullName>
    </submittedName>
</protein>
<reference evidence="1" key="1">
    <citation type="submission" date="2016-08" db="EMBL/GenBank/DDBJ databases">
        <authorList>
            <person name="Ngugi D.K."/>
            <person name="Miyake S."/>
            <person name="Stingl U."/>
        </authorList>
    </citation>
    <scope>NUCLEOTIDE SEQUENCE</scope>
    <source>
        <strain evidence="1">SCG-B11WGA-EpuloA1</strain>
    </source>
</reference>